<organism evidence="2 3">
    <name type="scientific">Ajellomyces capsulatus</name>
    <name type="common">Darling's disease fungus</name>
    <name type="synonym">Histoplasma capsulatum</name>
    <dbReference type="NCBI Taxonomy" id="5037"/>
    <lineage>
        <taxon>Eukaryota</taxon>
        <taxon>Fungi</taxon>
        <taxon>Dikarya</taxon>
        <taxon>Ascomycota</taxon>
        <taxon>Pezizomycotina</taxon>
        <taxon>Eurotiomycetes</taxon>
        <taxon>Eurotiomycetidae</taxon>
        <taxon>Onygenales</taxon>
        <taxon>Ajellomycetaceae</taxon>
        <taxon>Histoplasma</taxon>
    </lineage>
</organism>
<accession>A0A8H7YR31</accession>
<evidence type="ECO:0000256" key="1">
    <source>
        <dbReference type="SAM" id="Phobius"/>
    </source>
</evidence>
<name>A0A8H7YR31_AJECA</name>
<reference evidence="2 3" key="1">
    <citation type="submission" date="2021-01" db="EMBL/GenBank/DDBJ databases">
        <title>Chromosome-level genome assembly of a human fungal pathogen reveals clustering of transcriptionally co-regulated genes.</title>
        <authorList>
            <person name="Voorhies M."/>
            <person name="Cohen S."/>
            <person name="Shea T.P."/>
            <person name="Petrus S."/>
            <person name="Munoz J.F."/>
            <person name="Poplawski S."/>
            <person name="Goldman W.E."/>
            <person name="Michael T."/>
            <person name="Cuomo C.A."/>
            <person name="Sil A."/>
            <person name="Beyhan S."/>
        </authorList>
    </citation>
    <scope>NUCLEOTIDE SEQUENCE [LARGE SCALE GENOMIC DNA]</scope>
    <source>
        <strain evidence="2 3">G184AR</strain>
    </source>
</reference>
<dbReference type="VEuPathDB" id="FungiDB:I7I52_06110"/>
<feature type="transmembrane region" description="Helical" evidence="1">
    <location>
        <begin position="50"/>
        <end position="72"/>
    </location>
</feature>
<sequence>MGHEVLVCHVIFLSPVFGGYFGMYSFLSCLPCIRFIRSKPLVQTAVPGTLFLYQYLALHPFSFQVYLLLFFWSNLIRLTSESQPCIFLFF</sequence>
<keyword evidence="1" id="KW-0812">Transmembrane</keyword>
<dbReference type="AlphaFoldDB" id="A0A8H7YR31"/>
<keyword evidence="1" id="KW-0472">Membrane</keyword>
<comment type="caution">
    <text evidence="2">The sequence shown here is derived from an EMBL/GenBank/DDBJ whole genome shotgun (WGS) entry which is preliminary data.</text>
</comment>
<feature type="transmembrane region" description="Helical" evidence="1">
    <location>
        <begin position="6"/>
        <end position="30"/>
    </location>
</feature>
<proteinExistence type="predicted"/>
<dbReference type="Proteomes" id="UP000670092">
    <property type="component" value="Unassembled WGS sequence"/>
</dbReference>
<gene>
    <name evidence="2" type="ORF">I7I52_06110</name>
</gene>
<keyword evidence="1" id="KW-1133">Transmembrane helix</keyword>
<evidence type="ECO:0000313" key="3">
    <source>
        <dbReference type="Proteomes" id="UP000670092"/>
    </source>
</evidence>
<protein>
    <submittedName>
        <fullName evidence="2">Uncharacterized protein</fullName>
    </submittedName>
</protein>
<evidence type="ECO:0000313" key="2">
    <source>
        <dbReference type="EMBL" id="KAG5295731.1"/>
    </source>
</evidence>
<dbReference type="EMBL" id="JAEVHI010000003">
    <property type="protein sequence ID" value="KAG5295731.1"/>
    <property type="molecule type" value="Genomic_DNA"/>
</dbReference>